<accession>A0A272ENJ2</accession>
<dbReference type="Pfam" id="PF19611">
    <property type="entry name" value="DUF6116"/>
    <property type="match status" value="1"/>
</dbReference>
<evidence type="ECO:0000313" key="4">
    <source>
        <dbReference type="Proteomes" id="UP000216107"/>
    </source>
</evidence>
<keyword evidence="1" id="KW-1133">Transmembrane helix</keyword>
<comment type="caution">
    <text evidence="3">The sequence shown here is derived from an EMBL/GenBank/DDBJ whole genome shotgun (WGS) entry which is preliminary data.</text>
</comment>
<dbReference type="EMBL" id="MDUX01000070">
    <property type="protein sequence ID" value="KAF7598005.1"/>
    <property type="molecule type" value="Genomic_DNA"/>
</dbReference>
<evidence type="ECO:0000256" key="1">
    <source>
        <dbReference type="SAM" id="Phobius"/>
    </source>
</evidence>
<keyword evidence="1" id="KW-0812">Transmembrane</keyword>
<dbReference type="AlphaFoldDB" id="A0A272ENJ2"/>
<protein>
    <submittedName>
        <fullName evidence="3">Uncharacterized protein</fullName>
    </submittedName>
</protein>
<dbReference type="EMBL" id="NMRN01000071">
    <property type="protein sequence ID" value="PAS91606.1"/>
    <property type="molecule type" value="Genomic_DNA"/>
</dbReference>
<keyword evidence="5" id="KW-1185">Reference proteome</keyword>
<dbReference type="Proteomes" id="UP000216107">
    <property type="component" value="Unassembled WGS sequence"/>
</dbReference>
<dbReference type="InterPro" id="IPR046119">
    <property type="entry name" value="DUF6116"/>
</dbReference>
<reference evidence="2 5" key="1">
    <citation type="submission" date="2016-08" db="EMBL/GenBank/DDBJ databases">
        <title>Candidatus Dactylopiibacterium carminicum genome sequence.</title>
        <authorList>
            <person name="Ramirez-Puebla S.T."/>
            <person name="Ormeno-Orrillo E."/>
            <person name="Vera-Ponce De Leon A."/>
            <person name="Luis L."/>
            <person name="Sanchez-Flores A."/>
            <person name="Monica R."/>
            <person name="Martinez-Romero E."/>
        </authorList>
    </citation>
    <scope>NUCLEOTIDE SEQUENCE [LARGE SCALE GENOMIC DNA]</scope>
    <source>
        <strain evidence="2">END1</strain>
    </source>
</reference>
<proteinExistence type="predicted"/>
<evidence type="ECO:0000313" key="5">
    <source>
        <dbReference type="Proteomes" id="UP000623509"/>
    </source>
</evidence>
<gene>
    <name evidence="2" type="ORF">BGI27_15615</name>
    <name evidence="3" type="ORF">CGU29_15520</name>
</gene>
<sequence length="70" mass="7757">MAVVRVFAKFLPAALVGFARKLRFPNLFLLVLGLFVVDLILPDFIPFIDEILLGLGSLLLAAWKQRGSKS</sequence>
<feature type="transmembrane region" description="Helical" evidence="1">
    <location>
        <begin position="24"/>
        <end position="41"/>
    </location>
</feature>
<dbReference type="RefSeq" id="WP_095525764.1">
    <property type="nucleotide sequence ID" value="NZ_MDUX01000070.1"/>
</dbReference>
<organism evidence="3 4">
    <name type="scientific">Candidatus Dactylopiibacterium carminicum</name>
    <dbReference type="NCBI Taxonomy" id="857335"/>
    <lineage>
        <taxon>Bacteria</taxon>
        <taxon>Pseudomonadati</taxon>
        <taxon>Pseudomonadota</taxon>
        <taxon>Betaproteobacteria</taxon>
        <taxon>Rhodocyclales</taxon>
        <taxon>Rhodocyclaceae</taxon>
        <taxon>Candidatus Dactylopiibacterium</taxon>
    </lineage>
</organism>
<evidence type="ECO:0000313" key="2">
    <source>
        <dbReference type="EMBL" id="KAF7598005.1"/>
    </source>
</evidence>
<name>A0A272ENJ2_9RHOO</name>
<dbReference type="Proteomes" id="UP000623509">
    <property type="component" value="Unassembled WGS sequence"/>
</dbReference>
<keyword evidence="1" id="KW-0472">Membrane</keyword>
<reference evidence="3 4" key="2">
    <citation type="submission" date="2017-07" db="EMBL/GenBank/DDBJ databases">
        <title>Candidatus Dactylopiibacterium carminicum, a nitrogen-fixing symbiont of the cochineal insect Dactylopius coccus and Dactylopius opuntiae (Hemiptera: Coccoidea: Dactylopiidae).</title>
        <authorList>
            <person name="Vera A."/>
        </authorList>
    </citation>
    <scope>NUCLEOTIDE SEQUENCE [LARGE SCALE GENOMIC DNA]</scope>
    <source>
        <strain evidence="3 4">NFDCM</strain>
    </source>
</reference>
<evidence type="ECO:0000313" key="3">
    <source>
        <dbReference type="EMBL" id="PAS91606.1"/>
    </source>
</evidence>